<evidence type="ECO:0000313" key="2">
    <source>
        <dbReference type="Proteomes" id="UP000078542"/>
    </source>
</evidence>
<sequence>MGLVVRLHQWQSHFDRCIGNDVRLLKNAMTHVDALDHLTLALPGLVRKLIRAEFRTLYFVHGMSAVYNFAVARHLFLKGNEAQSSVDGFVQLRALDDDEDSYAFPLFTTRLTIKQMRVVRHAWLVNHGVWTRRERRIRDDDLENTVAYIVTLYVTMGYTASFSRRSRRVPKTDVVRLSCKLLPRTTSVFSIRWFMKTYQQRGGKRTCRLFVSGYISPADIVRGIVDEPTAIFSRLALSCTGVDGDHRRTLAAKMTDFVTSHVQIFPVKLIREGTATYKWSIVKNKDPTDQRRFTVEQVRQKMTTANRKKYWQFRRRRCREVVVATSRRRGRW</sequence>
<accession>A0A151IB59</accession>
<dbReference type="Proteomes" id="UP000078542">
    <property type="component" value="Unassembled WGS sequence"/>
</dbReference>
<dbReference type="EMBL" id="KQ978123">
    <property type="protein sequence ID" value="KYM96894.1"/>
    <property type="molecule type" value="Genomic_DNA"/>
</dbReference>
<reference evidence="1 2" key="1">
    <citation type="submission" date="2016-03" db="EMBL/GenBank/DDBJ databases">
        <title>Cyphomyrmex costatus WGS genome.</title>
        <authorList>
            <person name="Nygaard S."/>
            <person name="Hu H."/>
            <person name="Boomsma J."/>
            <person name="Zhang G."/>
        </authorList>
    </citation>
    <scope>NUCLEOTIDE SEQUENCE [LARGE SCALE GENOMIC DNA]</scope>
    <source>
        <strain evidence="1">MS0001</strain>
        <tissue evidence="1">Whole body</tissue>
    </source>
</reference>
<protein>
    <submittedName>
        <fullName evidence="1">Uncharacterized protein</fullName>
    </submittedName>
</protein>
<dbReference type="AlphaFoldDB" id="A0A151IB59"/>
<name>A0A151IB59_9HYME</name>
<dbReference type="STRING" id="456900.A0A151IB59"/>
<evidence type="ECO:0000313" key="1">
    <source>
        <dbReference type="EMBL" id="KYM96894.1"/>
    </source>
</evidence>
<keyword evidence="2" id="KW-1185">Reference proteome</keyword>
<proteinExistence type="predicted"/>
<gene>
    <name evidence="1" type="ORF">ALC62_12431</name>
</gene>
<organism evidence="1 2">
    <name type="scientific">Cyphomyrmex costatus</name>
    <dbReference type="NCBI Taxonomy" id="456900"/>
    <lineage>
        <taxon>Eukaryota</taxon>
        <taxon>Metazoa</taxon>
        <taxon>Ecdysozoa</taxon>
        <taxon>Arthropoda</taxon>
        <taxon>Hexapoda</taxon>
        <taxon>Insecta</taxon>
        <taxon>Pterygota</taxon>
        <taxon>Neoptera</taxon>
        <taxon>Endopterygota</taxon>
        <taxon>Hymenoptera</taxon>
        <taxon>Apocrita</taxon>
        <taxon>Aculeata</taxon>
        <taxon>Formicoidea</taxon>
        <taxon>Formicidae</taxon>
        <taxon>Myrmicinae</taxon>
        <taxon>Cyphomyrmex</taxon>
    </lineage>
</organism>